<dbReference type="InterPro" id="IPR008949">
    <property type="entry name" value="Isoprenoid_synthase_dom_sf"/>
</dbReference>
<name>A0A6L2QB91_COPFO</name>
<feature type="non-terminal residue" evidence="3">
    <location>
        <position position="211"/>
    </location>
</feature>
<dbReference type="PANTHER" id="PTHR12001:SF44">
    <property type="entry name" value="GERANYLGERANYL PYROPHOSPHATE SYNTHASE"/>
    <property type="match status" value="1"/>
</dbReference>
<protein>
    <submittedName>
        <fullName evidence="3">Uncharacterized protein</fullName>
    </submittedName>
</protein>
<gene>
    <name evidence="3" type="ORF">Cfor_12241</name>
</gene>
<keyword evidence="1" id="KW-0479">Metal-binding</keyword>
<dbReference type="Gene3D" id="1.10.600.10">
    <property type="entry name" value="Farnesyl Diphosphate Synthase"/>
    <property type="match status" value="1"/>
</dbReference>
<dbReference type="EMBL" id="BLKM01000868">
    <property type="protein sequence ID" value="GFG39107.1"/>
    <property type="molecule type" value="Genomic_DNA"/>
</dbReference>
<dbReference type="Pfam" id="PF00348">
    <property type="entry name" value="polyprenyl_synt"/>
    <property type="match status" value="1"/>
</dbReference>
<keyword evidence="2" id="KW-0460">Magnesium</keyword>
<organism evidence="3 4">
    <name type="scientific">Coptotermes formosanus</name>
    <name type="common">Formosan subterranean termite</name>
    <dbReference type="NCBI Taxonomy" id="36987"/>
    <lineage>
        <taxon>Eukaryota</taxon>
        <taxon>Metazoa</taxon>
        <taxon>Ecdysozoa</taxon>
        <taxon>Arthropoda</taxon>
        <taxon>Hexapoda</taxon>
        <taxon>Insecta</taxon>
        <taxon>Pterygota</taxon>
        <taxon>Neoptera</taxon>
        <taxon>Polyneoptera</taxon>
        <taxon>Dictyoptera</taxon>
        <taxon>Blattodea</taxon>
        <taxon>Blattoidea</taxon>
        <taxon>Termitoidae</taxon>
        <taxon>Rhinotermitidae</taxon>
        <taxon>Coptotermes</taxon>
    </lineage>
</organism>
<evidence type="ECO:0000313" key="4">
    <source>
        <dbReference type="Proteomes" id="UP000502823"/>
    </source>
</evidence>
<dbReference type="InParanoid" id="A0A6L2QB91"/>
<keyword evidence="4" id="KW-1185">Reference proteome</keyword>
<reference evidence="4" key="1">
    <citation type="submission" date="2020-01" db="EMBL/GenBank/DDBJ databases">
        <title>Draft genome sequence of the Termite Coptotermes fromosanus.</title>
        <authorList>
            <person name="Itakura S."/>
            <person name="Yosikawa Y."/>
            <person name="Umezawa K."/>
        </authorList>
    </citation>
    <scope>NUCLEOTIDE SEQUENCE [LARGE SCALE GENOMIC DNA]</scope>
</reference>
<dbReference type="Proteomes" id="UP000502823">
    <property type="component" value="Unassembled WGS sequence"/>
</dbReference>
<dbReference type="GO" id="GO:0046872">
    <property type="term" value="F:metal ion binding"/>
    <property type="evidence" value="ECO:0007669"/>
    <property type="project" value="UniProtKB-KW"/>
</dbReference>
<dbReference type="OrthoDB" id="6921389at2759"/>
<sequence>MLFQKFLQPLKYILQAPDKQLRAEFAHACNYWLKVPENKLIILRDMAQMFHYSFLLGIPAAHTVFGVSRTINAACFLLVRGMMRARSLNNPESLKVCIEHVLEMHWGQGLEIYWRDNYICPSFDEYKDMAKRKVGGGLMFDIAPMQLLSDNKVDLSRLTRILAQYFQIRDDYCNLCQEQYSKEKGYCEDLTEGKFSFPIIHAVTSHPNDRQ</sequence>
<dbReference type="GO" id="GO:0008299">
    <property type="term" value="P:isoprenoid biosynthetic process"/>
    <property type="evidence" value="ECO:0007669"/>
    <property type="project" value="InterPro"/>
</dbReference>
<evidence type="ECO:0000256" key="1">
    <source>
        <dbReference type="ARBA" id="ARBA00022723"/>
    </source>
</evidence>
<dbReference type="GO" id="GO:0004659">
    <property type="term" value="F:prenyltransferase activity"/>
    <property type="evidence" value="ECO:0007669"/>
    <property type="project" value="InterPro"/>
</dbReference>
<evidence type="ECO:0000313" key="3">
    <source>
        <dbReference type="EMBL" id="GFG39107.1"/>
    </source>
</evidence>
<accession>A0A6L2QB91</accession>
<dbReference type="GO" id="GO:0042811">
    <property type="term" value="P:pheromone biosynthetic process"/>
    <property type="evidence" value="ECO:0007669"/>
    <property type="project" value="UniProtKB-ARBA"/>
</dbReference>
<dbReference type="SUPFAM" id="SSF48576">
    <property type="entry name" value="Terpenoid synthases"/>
    <property type="match status" value="1"/>
</dbReference>
<comment type="caution">
    <text evidence="3">The sequence shown here is derived from an EMBL/GenBank/DDBJ whole genome shotgun (WGS) entry which is preliminary data.</text>
</comment>
<dbReference type="InterPro" id="IPR000092">
    <property type="entry name" value="Polyprenyl_synt"/>
</dbReference>
<dbReference type="AlphaFoldDB" id="A0A6L2QB91"/>
<evidence type="ECO:0000256" key="2">
    <source>
        <dbReference type="ARBA" id="ARBA00022842"/>
    </source>
</evidence>
<proteinExistence type="predicted"/>
<dbReference type="PANTHER" id="PTHR12001">
    <property type="entry name" value="GERANYLGERANYL PYROPHOSPHATE SYNTHASE"/>
    <property type="match status" value="1"/>
</dbReference>